<dbReference type="SMART" id="SM00471">
    <property type="entry name" value="HDc"/>
    <property type="match status" value="1"/>
</dbReference>
<feature type="domain" description="HD-GYP" evidence="1">
    <location>
        <begin position="130"/>
        <end position="326"/>
    </location>
</feature>
<dbReference type="CDD" id="cd00077">
    <property type="entry name" value="HDc"/>
    <property type="match status" value="1"/>
</dbReference>
<gene>
    <name evidence="2" type="ORF">H9659_14545</name>
</gene>
<dbReference type="Proteomes" id="UP000659496">
    <property type="component" value="Unassembled WGS sequence"/>
</dbReference>
<dbReference type="InterPro" id="IPR037522">
    <property type="entry name" value="HD_GYP_dom"/>
</dbReference>
<evidence type="ECO:0000259" key="1">
    <source>
        <dbReference type="PROSITE" id="PS51832"/>
    </source>
</evidence>
<dbReference type="EMBL" id="JACSQY010000015">
    <property type="protein sequence ID" value="MBD7909553.1"/>
    <property type="molecule type" value="Genomic_DNA"/>
</dbReference>
<dbReference type="InterPro" id="IPR003607">
    <property type="entry name" value="HD/PDEase_dom"/>
</dbReference>
<name>A0ABR8PN06_9BACL</name>
<evidence type="ECO:0000313" key="2">
    <source>
        <dbReference type="EMBL" id="MBD7909553.1"/>
    </source>
</evidence>
<proteinExistence type="predicted"/>
<dbReference type="PANTHER" id="PTHR43155">
    <property type="entry name" value="CYCLIC DI-GMP PHOSPHODIESTERASE PA4108-RELATED"/>
    <property type="match status" value="1"/>
</dbReference>
<dbReference type="Gene3D" id="1.10.3210.10">
    <property type="entry name" value="Hypothetical protein af1432"/>
    <property type="match status" value="1"/>
</dbReference>
<keyword evidence="3" id="KW-1185">Reference proteome</keyword>
<organism evidence="2 3">
    <name type="scientific">Sporosarcina gallistercoris</name>
    <dbReference type="NCBI Taxonomy" id="2762245"/>
    <lineage>
        <taxon>Bacteria</taxon>
        <taxon>Bacillati</taxon>
        <taxon>Bacillota</taxon>
        <taxon>Bacilli</taxon>
        <taxon>Bacillales</taxon>
        <taxon>Caryophanaceae</taxon>
        <taxon>Sporosarcina</taxon>
    </lineage>
</organism>
<sequence length="370" mass="42188">MENYKYLSELRPGTVIVEDIYANTAFPIVRKGTTLEIEHLEVLDLFNIKRVKVEERIVNRVQTEPREIGKTDTISSDIDELLENKISRSSDLHKMYKKAVNDYKREFTSWRSGVKLDIAKVRLLIMPLLETYMEHKKMLVMLNEYSNRKEYLYHHAVSVGILTAALATELDYPKGTTLQLGLAGTLTDCGMAKVNPALLEKAAFLTKDEFAEVKKHPIFSYQLMQDSPLLRQEMKLAVLQHHERLDGSGYPRGDQAEKISQLSQIIAVADVFHAMTCERVYRAKESPYRVAEMMKEEDFGKFDSRILDALYEVIGTPSIGDKVLLTNGDAGEVVSVNHNSPLRPNVKLQRREELVDLTTNRSIAIEKVVN</sequence>
<dbReference type="RefSeq" id="WP_191691883.1">
    <property type="nucleotide sequence ID" value="NZ_JACSQY010000015.1"/>
</dbReference>
<dbReference type="SUPFAM" id="SSF109604">
    <property type="entry name" value="HD-domain/PDEase-like"/>
    <property type="match status" value="1"/>
</dbReference>
<reference evidence="2 3" key="1">
    <citation type="submission" date="2020-08" db="EMBL/GenBank/DDBJ databases">
        <title>A Genomic Blueprint of the Chicken Gut Microbiome.</title>
        <authorList>
            <person name="Gilroy R."/>
            <person name="Ravi A."/>
            <person name="Getino M."/>
            <person name="Pursley I."/>
            <person name="Horton D.L."/>
            <person name="Alikhan N.-F."/>
            <person name="Baker D."/>
            <person name="Gharbi K."/>
            <person name="Hall N."/>
            <person name="Watson M."/>
            <person name="Adriaenssens E.M."/>
            <person name="Foster-Nyarko E."/>
            <person name="Jarju S."/>
            <person name="Secka A."/>
            <person name="Antonio M."/>
            <person name="Oren A."/>
            <person name="Chaudhuri R."/>
            <person name="La Ragione R.M."/>
            <person name="Hildebrand F."/>
            <person name="Pallen M.J."/>
        </authorList>
    </citation>
    <scope>NUCLEOTIDE SEQUENCE [LARGE SCALE GENOMIC DNA]</scope>
    <source>
        <strain evidence="2 3">Sa3CUA8</strain>
    </source>
</reference>
<dbReference type="PROSITE" id="PS51832">
    <property type="entry name" value="HD_GYP"/>
    <property type="match status" value="1"/>
</dbReference>
<accession>A0ABR8PN06</accession>
<comment type="caution">
    <text evidence="2">The sequence shown here is derived from an EMBL/GenBank/DDBJ whole genome shotgun (WGS) entry which is preliminary data.</text>
</comment>
<dbReference type="Pfam" id="PF13487">
    <property type="entry name" value="HD_5"/>
    <property type="match status" value="1"/>
</dbReference>
<evidence type="ECO:0000313" key="3">
    <source>
        <dbReference type="Proteomes" id="UP000659496"/>
    </source>
</evidence>
<dbReference type="PANTHER" id="PTHR43155:SF2">
    <property type="entry name" value="CYCLIC DI-GMP PHOSPHODIESTERASE PA4108"/>
    <property type="match status" value="1"/>
</dbReference>
<protein>
    <submittedName>
        <fullName evidence="2">HD-GYP domain-containing protein</fullName>
    </submittedName>
</protein>